<keyword evidence="2" id="KW-0648">Protein biosynthesis</keyword>
<dbReference type="GO" id="GO:0003746">
    <property type="term" value="F:translation elongation factor activity"/>
    <property type="evidence" value="ECO:0007669"/>
    <property type="project" value="UniProtKB-KW"/>
</dbReference>
<dbReference type="InterPro" id="IPR048876">
    <property type="entry name" value="BipA_C"/>
</dbReference>
<keyword evidence="2" id="KW-0378">Hydrolase</keyword>
<dbReference type="Proteomes" id="UP000048948">
    <property type="component" value="Unassembled WGS sequence"/>
</dbReference>
<dbReference type="InterPro" id="IPR042116">
    <property type="entry name" value="TypA/BipA_C"/>
</dbReference>
<reference evidence="2 3" key="1">
    <citation type="submission" date="2015-03" db="EMBL/GenBank/DDBJ databases">
        <authorList>
            <consortium name="Pathogen Informatics"/>
        </authorList>
    </citation>
    <scope>NUCLEOTIDE SEQUENCE [LARGE SCALE GENOMIC DNA]</scope>
    <source>
        <strain evidence="2 3">Bir 172</strain>
    </source>
</reference>
<keyword evidence="2" id="KW-0251">Elongation factor</keyword>
<name>A0A655ARL7_MYCTX</name>
<sequence length="140" mass="15566">MFDGYRPWAGEIRARHTGSLVSDRAGAITPFALLQLADRGQFFVEPGQQTYEGMVVGINPRPEDLDINVTREKKLTNMRSSTADVIETLAKPLQLDLERAMELCAPDECVEVTPEIVRIRKVELAAAARARSRARTKARG</sequence>
<evidence type="ECO:0000259" key="1">
    <source>
        <dbReference type="Pfam" id="PF21018"/>
    </source>
</evidence>
<dbReference type="FunFam" id="2.40.50.250:FF:000001">
    <property type="entry name" value="GTP-binding protein TypA"/>
    <property type="match status" value="1"/>
</dbReference>
<evidence type="ECO:0000313" key="3">
    <source>
        <dbReference type="Proteomes" id="UP000048948"/>
    </source>
</evidence>
<dbReference type="EMBL" id="CNGE01001680">
    <property type="protein sequence ID" value="CKU40864.1"/>
    <property type="molecule type" value="Genomic_DNA"/>
</dbReference>
<accession>A0A655ARL7</accession>
<dbReference type="GO" id="GO:0016787">
    <property type="term" value="F:hydrolase activity"/>
    <property type="evidence" value="ECO:0007669"/>
    <property type="project" value="UniProtKB-KW"/>
</dbReference>
<dbReference type="AlphaFoldDB" id="A0A655ARL7"/>
<proteinExistence type="predicted"/>
<feature type="domain" description="TypA/BipA C-terminal" evidence="1">
    <location>
        <begin position="17"/>
        <end position="124"/>
    </location>
</feature>
<organism evidence="2 3">
    <name type="scientific">Mycobacterium tuberculosis</name>
    <dbReference type="NCBI Taxonomy" id="1773"/>
    <lineage>
        <taxon>Bacteria</taxon>
        <taxon>Bacillati</taxon>
        <taxon>Actinomycetota</taxon>
        <taxon>Actinomycetes</taxon>
        <taxon>Mycobacteriales</taxon>
        <taxon>Mycobacteriaceae</taxon>
        <taxon>Mycobacterium</taxon>
        <taxon>Mycobacterium tuberculosis complex</taxon>
    </lineage>
</organism>
<dbReference type="EC" id="3.6.5.3" evidence="2"/>
<evidence type="ECO:0000313" key="2">
    <source>
        <dbReference type="EMBL" id="CKU40864.1"/>
    </source>
</evidence>
<protein>
    <submittedName>
        <fullName evidence="2">GTP-binding translation elongation factor TypA</fullName>
        <ecNumber evidence="2">3.6.5.3</ecNumber>
    </submittedName>
</protein>
<dbReference type="Gene3D" id="2.40.50.250">
    <property type="entry name" value="bipa protein"/>
    <property type="match status" value="1"/>
</dbReference>
<gene>
    <name evidence="2" type="primary">typA</name>
    <name evidence="2" type="ORF">ERS027646_04760</name>
</gene>
<dbReference type="Pfam" id="PF21018">
    <property type="entry name" value="BipA_C"/>
    <property type="match status" value="1"/>
</dbReference>